<sequence length="87" mass="9603">MHGGASQYWFAATIENATLRTKKLEVSTDDGATWKTATLHDPNMWELIGTPPSATSWVRVTSINGDEGIVKDVHLQSSKVTRAIQNY</sequence>
<gene>
    <name evidence="1" type="ORF">ColLi_03450</name>
</gene>
<evidence type="ECO:0000313" key="1">
    <source>
        <dbReference type="EMBL" id="GJC80612.1"/>
    </source>
</evidence>
<accession>A0AA37GHK7</accession>
<keyword evidence="2" id="KW-1185">Reference proteome</keyword>
<name>A0AA37GHK7_9PEZI</name>
<comment type="caution">
    <text evidence="1">The sequence shown here is derived from an EMBL/GenBank/DDBJ whole genome shotgun (WGS) entry which is preliminary data.</text>
</comment>
<evidence type="ECO:0000313" key="2">
    <source>
        <dbReference type="Proteomes" id="UP001055172"/>
    </source>
</evidence>
<dbReference type="AlphaFoldDB" id="A0AA37GHK7"/>
<reference evidence="1 2" key="1">
    <citation type="submission" date="2021-07" db="EMBL/GenBank/DDBJ databases">
        <title>Genome data of Colletotrichum spaethianum.</title>
        <authorList>
            <person name="Utami Y.D."/>
            <person name="Hiruma K."/>
        </authorList>
    </citation>
    <scope>NUCLEOTIDE SEQUENCE [LARGE SCALE GENOMIC DNA]</scope>
    <source>
        <strain evidence="1 2">MAFF 242679</strain>
    </source>
</reference>
<dbReference type="Proteomes" id="UP001055172">
    <property type="component" value="Unassembled WGS sequence"/>
</dbReference>
<dbReference type="Gene3D" id="2.60.40.760">
    <property type="entry name" value="Expansin, cellulose-binding-like domain"/>
    <property type="match status" value="1"/>
</dbReference>
<protein>
    <submittedName>
        <fullName evidence="1">Uncharacterized protein</fullName>
    </submittedName>
</protein>
<proteinExistence type="predicted"/>
<dbReference type="InterPro" id="IPR036749">
    <property type="entry name" value="Expansin_CBD_sf"/>
</dbReference>
<dbReference type="EMBL" id="BPPX01000005">
    <property type="protein sequence ID" value="GJC80612.1"/>
    <property type="molecule type" value="Genomic_DNA"/>
</dbReference>
<organism evidence="1 2">
    <name type="scientific">Colletotrichum liriopes</name>
    <dbReference type="NCBI Taxonomy" id="708192"/>
    <lineage>
        <taxon>Eukaryota</taxon>
        <taxon>Fungi</taxon>
        <taxon>Dikarya</taxon>
        <taxon>Ascomycota</taxon>
        <taxon>Pezizomycotina</taxon>
        <taxon>Sordariomycetes</taxon>
        <taxon>Hypocreomycetidae</taxon>
        <taxon>Glomerellales</taxon>
        <taxon>Glomerellaceae</taxon>
        <taxon>Colletotrichum</taxon>
        <taxon>Colletotrichum spaethianum species complex</taxon>
    </lineage>
</organism>